<protein>
    <recommendedName>
        <fullName evidence="5">Glycosyltransferase</fullName>
    </recommendedName>
</protein>
<evidence type="ECO:0008006" key="5">
    <source>
        <dbReference type="Google" id="ProtNLM"/>
    </source>
</evidence>
<sequence>MEIVQIIRNFATGGAERFAIDLSNRLYLDGHKVTIIRFFDDADQNILESEINEGVKIVTIQKKPGFDFSLIFRVHKFLKKLKPDIVHTHLNAFNYCFLSYFISRKTKYFHTLHSMPVNEAINKVDLSIKKLIFKSGIVNPISISDEVHQESLMLYGSKVHLIYNGRVEPKRSNLFPEVNELVKKIETKDNIPVIINIGSFKEAKNQKMLIEAINEINENGTKVKLIVLGNPASGKDYDRMTKLANLEHIHFLGMVNNPTDYMFAADFFCLSSLWEGMPISLIEAFATHCLAISTPAGGVKSMIKDGFNGLITTDFDKENLKLKIIEALELSVDSKRKIEENAFTEFISKFSIEQCAVEHTKLYESKCS</sequence>
<evidence type="ECO:0000259" key="2">
    <source>
        <dbReference type="Pfam" id="PF13439"/>
    </source>
</evidence>
<dbReference type="RefSeq" id="WP_109358047.1">
    <property type="nucleotide sequence ID" value="NZ_QFRJ01000001.1"/>
</dbReference>
<dbReference type="OrthoDB" id="9795068at2"/>
<dbReference type="Gene3D" id="3.40.50.2000">
    <property type="entry name" value="Glycogen Phosphorylase B"/>
    <property type="match status" value="2"/>
</dbReference>
<dbReference type="CDD" id="cd03811">
    <property type="entry name" value="GT4_GT28_WabH-like"/>
    <property type="match status" value="1"/>
</dbReference>
<gene>
    <name evidence="3" type="ORF">DIT68_01545</name>
</gene>
<feature type="domain" description="Glycosyltransferase subfamily 4-like N-terminal" evidence="2">
    <location>
        <begin position="13"/>
        <end position="165"/>
    </location>
</feature>
<reference evidence="3 4" key="1">
    <citation type="submission" date="2018-05" db="EMBL/GenBank/DDBJ databases">
        <title>Brumimicrobium oceani sp. nov., isolated from coastal sediment.</title>
        <authorList>
            <person name="Kou Y."/>
        </authorList>
    </citation>
    <scope>NUCLEOTIDE SEQUENCE [LARGE SCALE GENOMIC DNA]</scope>
    <source>
        <strain evidence="3 4">C305</strain>
    </source>
</reference>
<dbReference type="Pfam" id="PF00534">
    <property type="entry name" value="Glycos_transf_1"/>
    <property type="match status" value="1"/>
</dbReference>
<dbReference type="Proteomes" id="UP000245370">
    <property type="component" value="Unassembled WGS sequence"/>
</dbReference>
<evidence type="ECO:0000313" key="3">
    <source>
        <dbReference type="EMBL" id="PWH86969.1"/>
    </source>
</evidence>
<keyword evidence="4" id="KW-1185">Reference proteome</keyword>
<dbReference type="GO" id="GO:0016757">
    <property type="term" value="F:glycosyltransferase activity"/>
    <property type="evidence" value="ECO:0007669"/>
    <property type="project" value="InterPro"/>
</dbReference>
<dbReference type="InterPro" id="IPR001296">
    <property type="entry name" value="Glyco_trans_1"/>
</dbReference>
<dbReference type="AlphaFoldDB" id="A0A2U2XGN7"/>
<dbReference type="InterPro" id="IPR028098">
    <property type="entry name" value="Glyco_trans_4-like_N"/>
</dbReference>
<dbReference type="SUPFAM" id="SSF53756">
    <property type="entry name" value="UDP-Glycosyltransferase/glycogen phosphorylase"/>
    <property type="match status" value="1"/>
</dbReference>
<name>A0A2U2XGN7_9FLAO</name>
<reference evidence="3 4" key="2">
    <citation type="submission" date="2018-05" db="EMBL/GenBank/DDBJ databases">
        <authorList>
            <person name="Lanie J.A."/>
            <person name="Ng W.-L."/>
            <person name="Kazmierczak K.M."/>
            <person name="Andrzejewski T.M."/>
            <person name="Davidsen T.M."/>
            <person name="Wayne K.J."/>
            <person name="Tettelin H."/>
            <person name="Glass J.I."/>
            <person name="Rusch D."/>
            <person name="Podicherti R."/>
            <person name="Tsui H.-C.T."/>
            <person name="Winkler M.E."/>
        </authorList>
    </citation>
    <scope>NUCLEOTIDE SEQUENCE [LARGE SCALE GENOMIC DNA]</scope>
    <source>
        <strain evidence="3 4">C305</strain>
    </source>
</reference>
<dbReference type="EMBL" id="QFRJ01000001">
    <property type="protein sequence ID" value="PWH86969.1"/>
    <property type="molecule type" value="Genomic_DNA"/>
</dbReference>
<evidence type="ECO:0000259" key="1">
    <source>
        <dbReference type="Pfam" id="PF00534"/>
    </source>
</evidence>
<evidence type="ECO:0000313" key="4">
    <source>
        <dbReference type="Proteomes" id="UP000245370"/>
    </source>
</evidence>
<feature type="domain" description="Glycosyl transferase family 1" evidence="1">
    <location>
        <begin position="180"/>
        <end position="342"/>
    </location>
</feature>
<dbReference type="Pfam" id="PF13439">
    <property type="entry name" value="Glyco_transf_4"/>
    <property type="match status" value="1"/>
</dbReference>
<dbReference type="PANTHER" id="PTHR12526">
    <property type="entry name" value="GLYCOSYLTRANSFERASE"/>
    <property type="match status" value="1"/>
</dbReference>
<organism evidence="3 4">
    <name type="scientific">Brumimicrobium oceani</name>
    <dbReference type="NCBI Taxonomy" id="2100725"/>
    <lineage>
        <taxon>Bacteria</taxon>
        <taxon>Pseudomonadati</taxon>
        <taxon>Bacteroidota</taxon>
        <taxon>Flavobacteriia</taxon>
        <taxon>Flavobacteriales</taxon>
        <taxon>Crocinitomicaceae</taxon>
        <taxon>Brumimicrobium</taxon>
    </lineage>
</organism>
<accession>A0A2U2XGN7</accession>
<proteinExistence type="predicted"/>
<comment type="caution">
    <text evidence="3">The sequence shown here is derived from an EMBL/GenBank/DDBJ whole genome shotgun (WGS) entry which is preliminary data.</text>
</comment>